<protein>
    <submittedName>
        <fullName evidence="1">Uncharacterized protein</fullName>
    </submittedName>
</protein>
<evidence type="ECO:0000313" key="2">
    <source>
        <dbReference type="Proteomes" id="UP001459277"/>
    </source>
</evidence>
<name>A0AAW2E0H7_9ROSI</name>
<sequence>MTSHGQCPPNTARAYKPCLRPVQSLVVTTCFARARLGTTSRSLLFSTGNKRFVVPNLNFVNVPDLNRMLRFEVFTSEDRQLGVVHLILDFKPLSDKFQDMGNVIRVGDPRLARIDVSVLGFLA</sequence>
<keyword evidence="2" id="KW-1185">Reference proteome</keyword>
<reference evidence="1 2" key="1">
    <citation type="submission" date="2024-01" db="EMBL/GenBank/DDBJ databases">
        <title>A telomere-to-telomere, gap-free genome of sweet tea (Lithocarpus litseifolius).</title>
        <authorList>
            <person name="Zhou J."/>
        </authorList>
    </citation>
    <scope>NUCLEOTIDE SEQUENCE [LARGE SCALE GENOMIC DNA]</scope>
    <source>
        <strain evidence="1">Zhou-2022a</strain>
        <tissue evidence="1">Leaf</tissue>
    </source>
</reference>
<proteinExistence type="predicted"/>
<gene>
    <name evidence="1" type="ORF">SO802_002164</name>
</gene>
<organism evidence="1 2">
    <name type="scientific">Lithocarpus litseifolius</name>
    <dbReference type="NCBI Taxonomy" id="425828"/>
    <lineage>
        <taxon>Eukaryota</taxon>
        <taxon>Viridiplantae</taxon>
        <taxon>Streptophyta</taxon>
        <taxon>Embryophyta</taxon>
        <taxon>Tracheophyta</taxon>
        <taxon>Spermatophyta</taxon>
        <taxon>Magnoliopsida</taxon>
        <taxon>eudicotyledons</taxon>
        <taxon>Gunneridae</taxon>
        <taxon>Pentapetalae</taxon>
        <taxon>rosids</taxon>
        <taxon>fabids</taxon>
        <taxon>Fagales</taxon>
        <taxon>Fagaceae</taxon>
        <taxon>Lithocarpus</taxon>
    </lineage>
</organism>
<accession>A0AAW2E0H7</accession>
<comment type="caution">
    <text evidence="1">The sequence shown here is derived from an EMBL/GenBank/DDBJ whole genome shotgun (WGS) entry which is preliminary data.</text>
</comment>
<evidence type="ECO:0000313" key="1">
    <source>
        <dbReference type="EMBL" id="KAL0015095.1"/>
    </source>
</evidence>
<dbReference type="EMBL" id="JAZDWU010000001">
    <property type="protein sequence ID" value="KAL0015095.1"/>
    <property type="molecule type" value="Genomic_DNA"/>
</dbReference>
<dbReference type="AlphaFoldDB" id="A0AAW2E0H7"/>
<dbReference type="Proteomes" id="UP001459277">
    <property type="component" value="Unassembled WGS sequence"/>
</dbReference>